<name>A0A498U2G4_BACIA</name>
<keyword evidence="2" id="KW-1185">Reference proteome</keyword>
<reference evidence="1 2" key="1">
    <citation type="journal article" date="2018" name="Plant Biotechnol. Rep.">
        <title>Diversity and antifungal activity of endophytic bacteria associated with Panax ginseng seedlings.</title>
        <authorList>
            <person name="Park J.M."/>
            <person name="Hong C.E."/>
            <person name="Jo S.H."/>
        </authorList>
    </citation>
    <scope>NUCLEOTIDE SEQUENCE [LARGE SCALE GENOMIC DNA]</scope>
    <source>
        <strain evidence="1 2">PgKB20</strain>
    </source>
</reference>
<evidence type="ECO:0000313" key="1">
    <source>
        <dbReference type="EMBL" id="QEK64862.1"/>
    </source>
</evidence>
<dbReference type="EMBL" id="CP043404">
    <property type="protein sequence ID" value="QEK64862.1"/>
    <property type="molecule type" value="Genomic_DNA"/>
</dbReference>
<accession>A0A498U2G4</accession>
<organism evidence="1 2">
    <name type="scientific">Bacillus safensis</name>
    <dbReference type="NCBI Taxonomy" id="561879"/>
    <lineage>
        <taxon>Bacteria</taxon>
        <taxon>Bacillati</taxon>
        <taxon>Bacillota</taxon>
        <taxon>Bacilli</taxon>
        <taxon>Bacillales</taxon>
        <taxon>Bacillaceae</taxon>
        <taxon>Bacillus</taxon>
    </lineage>
</organism>
<dbReference type="AlphaFoldDB" id="A0A498U2G4"/>
<proteinExistence type="predicted"/>
<sequence>MKKLLLGVTVVTAVAVVSSLFALDAETTEQAIRAIT</sequence>
<accession>A0A5C0WJX5</accession>
<protein>
    <submittedName>
        <fullName evidence="1">Uncharacterized protein</fullName>
    </submittedName>
</protein>
<gene>
    <name evidence="1" type="ORF">FX981_03132</name>
</gene>
<evidence type="ECO:0000313" key="2">
    <source>
        <dbReference type="Proteomes" id="UP000325032"/>
    </source>
</evidence>
<dbReference type="Proteomes" id="UP000325032">
    <property type="component" value="Chromosome"/>
</dbReference>